<protein>
    <submittedName>
        <fullName evidence="2">Uncharacterized protein</fullName>
    </submittedName>
</protein>
<accession>A0A226EDY4</accession>
<feature type="region of interest" description="Disordered" evidence="1">
    <location>
        <begin position="214"/>
        <end position="238"/>
    </location>
</feature>
<dbReference type="Proteomes" id="UP000198287">
    <property type="component" value="Unassembled WGS sequence"/>
</dbReference>
<feature type="non-terminal residue" evidence="2">
    <location>
        <position position="238"/>
    </location>
</feature>
<dbReference type="OrthoDB" id="6781244at2759"/>
<name>A0A226EDY4_FOLCA</name>
<dbReference type="EMBL" id="LNIX01000004">
    <property type="protein sequence ID" value="OXA55843.1"/>
    <property type="molecule type" value="Genomic_DNA"/>
</dbReference>
<gene>
    <name evidence="2" type="ORF">Fcan01_08774</name>
</gene>
<dbReference type="AlphaFoldDB" id="A0A226EDY4"/>
<comment type="caution">
    <text evidence="2">The sequence shown here is derived from an EMBL/GenBank/DDBJ whole genome shotgun (WGS) entry which is preliminary data.</text>
</comment>
<reference evidence="2 3" key="1">
    <citation type="submission" date="2015-12" db="EMBL/GenBank/DDBJ databases">
        <title>The genome of Folsomia candida.</title>
        <authorList>
            <person name="Faddeeva A."/>
            <person name="Derks M.F."/>
            <person name="Anvar Y."/>
            <person name="Smit S."/>
            <person name="Van Straalen N."/>
            <person name="Roelofs D."/>
        </authorList>
    </citation>
    <scope>NUCLEOTIDE SEQUENCE [LARGE SCALE GENOMIC DNA]</scope>
    <source>
        <strain evidence="2 3">VU population</strain>
        <tissue evidence="2">Whole body</tissue>
    </source>
</reference>
<sequence>MMSNAAQSVPGPSHVAGSTTHPVIAATITTTSTITPEISDESARIGRYLRTLDNALDDIIYVLDDKRRRGYPIYEMSKAKRNQLEKAAASIMSGIVLDFVPVEEMSAIPPATPRPSPPSLPVTPPATTMSGIMLDFVPVEEMRTIPAATLRPSTPPPLPVNPPEIAEAEIIVDLQVKEMSTILEPPATPRPPITLLPVTSHGTAVPEIIVDEETWTIPEPPATPTSSTPPSPLPVTPP</sequence>
<feature type="compositionally biased region" description="Pro residues" evidence="1">
    <location>
        <begin position="218"/>
        <end position="238"/>
    </location>
</feature>
<proteinExistence type="predicted"/>
<evidence type="ECO:0000256" key="1">
    <source>
        <dbReference type="SAM" id="MobiDB-lite"/>
    </source>
</evidence>
<evidence type="ECO:0000313" key="3">
    <source>
        <dbReference type="Proteomes" id="UP000198287"/>
    </source>
</evidence>
<evidence type="ECO:0000313" key="2">
    <source>
        <dbReference type="EMBL" id="OXA55843.1"/>
    </source>
</evidence>
<organism evidence="2 3">
    <name type="scientific">Folsomia candida</name>
    <name type="common">Springtail</name>
    <dbReference type="NCBI Taxonomy" id="158441"/>
    <lineage>
        <taxon>Eukaryota</taxon>
        <taxon>Metazoa</taxon>
        <taxon>Ecdysozoa</taxon>
        <taxon>Arthropoda</taxon>
        <taxon>Hexapoda</taxon>
        <taxon>Collembola</taxon>
        <taxon>Entomobryomorpha</taxon>
        <taxon>Isotomoidea</taxon>
        <taxon>Isotomidae</taxon>
        <taxon>Proisotominae</taxon>
        <taxon>Folsomia</taxon>
    </lineage>
</organism>
<keyword evidence="3" id="KW-1185">Reference proteome</keyword>